<gene>
    <name evidence="2" type="ORF">ACH4GP_26785</name>
</gene>
<evidence type="ECO:0000313" key="3">
    <source>
        <dbReference type="Proteomes" id="UP001610990"/>
    </source>
</evidence>
<evidence type="ECO:0000313" key="2">
    <source>
        <dbReference type="EMBL" id="MFH8587966.1"/>
    </source>
</evidence>
<feature type="region of interest" description="Disordered" evidence="1">
    <location>
        <begin position="28"/>
        <end position="61"/>
    </location>
</feature>
<evidence type="ECO:0000256" key="1">
    <source>
        <dbReference type="SAM" id="MobiDB-lite"/>
    </source>
</evidence>
<keyword evidence="3" id="KW-1185">Reference proteome</keyword>
<sequence>MVDAGIAADADIPYGWWNSLNVVDPLNPPDSPNSLNAVDALNSPNPLNSLKSLNSPDTVGR</sequence>
<dbReference type="EMBL" id="JBIRGH010000019">
    <property type="protein sequence ID" value="MFH8587966.1"/>
    <property type="molecule type" value="Genomic_DNA"/>
</dbReference>
<protein>
    <submittedName>
        <fullName evidence="2">Uncharacterized protein</fullName>
    </submittedName>
</protein>
<name>A0ABW7RKE9_9ACTN</name>
<accession>A0ABW7RKE9</accession>
<dbReference type="Proteomes" id="UP001610990">
    <property type="component" value="Unassembled WGS sequence"/>
</dbReference>
<proteinExistence type="predicted"/>
<reference evidence="2 3" key="1">
    <citation type="submission" date="2024-10" db="EMBL/GenBank/DDBJ databases">
        <title>The Natural Products Discovery Center: Release of the First 8490 Sequenced Strains for Exploring Actinobacteria Biosynthetic Diversity.</title>
        <authorList>
            <person name="Kalkreuter E."/>
            <person name="Kautsar S.A."/>
            <person name="Yang D."/>
            <person name="Bader C.D."/>
            <person name="Teijaro C.N."/>
            <person name="Fluegel L."/>
            <person name="Davis C.M."/>
            <person name="Simpson J.R."/>
            <person name="Lauterbach L."/>
            <person name="Steele A.D."/>
            <person name="Gui C."/>
            <person name="Meng S."/>
            <person name="Li G."/>
            <person name="Viehrig K."/>
            <person name="Ye F."/>
            <person name="Su P."/>
            <person name="Kiefer A.F."/>
            <person name="Nichols A."/>
            <person name="Cepeda A.J."/>
            <person name="Yan W."/>
            <person name="Fan B."/>
            <person name="Jiang Y."/>
            <person name="Adhikari A."/>
            <person name="Zheng C.-J."/>
            <person name="Schuster L."/>
            <person name="Cowan T.M."/>
            <person name="Smanski M.J."/>
            <person name="Chevrette M.G."/>
            <person name="De Carvalho L.P.S."/>
            <person name="Shen B."/>
        </authorList>
    </citation>
    <scope>NUCLEOTIDE SEQUENCE [LARGE SCALE GENOMIC DNA]</scope>
    <source>
        <strain evidence="2 3">NPDC018013</strain>
    </source>
</reference>
<organism evidence="2 3">
    <name type="scientific">Streptomyces celluloflavus</name>
    <dbReference type="NCBI Taxonomy" id="58344"/>
    <lineage>
        <taxon>Bacteria</taxon>
        <taxon>Bacillati</taxon>
        <taxon>Actinomycetota</taxon>
        <taxon>Actinomycetes</taxon>
        <taxon>Kitasatosporales</taxon>
        <taxon>Streptomycetaceae</taxon>
        <taxon>Streptomyces</taxon>
    </lineage>
</organism>
<feature type="compositionally biased region" description="Polar residues" evidence="1">
    <location>
        <begin position="42"/>
        <end position="61"/>
    </location>
</feature>
<comment type="caution">
    <text evidence="2">The sequence shown here is derived from an EMBL/GenBank/DDBJ whole genome shotgun (WGS) entry which is preliminary data.</text>
</comment>
<dbReference type="RefSeq" id="WP_367430209.1">
    <property type="nucleotide sequence ID" value="NZ_CP108413.1"/>
</dbReference>